<evidence type="ECO:0000259" key="1">
    <source>
        <dbReference type="Pfam" id="PF18480"/>
    </source>
</evidence>
<dbReference type="EMBL" id="NAPY01000044">
    <property type="protein sequence ID" value="MUL38602.1"/>
    <property type="molecule type" value="Genomic_DNA"/>
</dbReference>
<accession>A0A6N8G130</accession>
<evidence type="ECO:0000313" key="2">
    <source>
        <dbReference type="EMBL" id="MUL38602.1"/>
    </source>
</evidence>
<proteinExistence type="predicted"/>
<dbReference type="Pfam" id="PF18480">
    <property type="entry name" value="DUF5615"/>
    <property type="match status" value="1"/>
</dbReference>
<dbReference type="InterPro" id="IPR041049">
    <property type="entry name" value="DUF5615"/>
</dbReference>
<dbReference type="AlphaFoldDB" id="A0A6N8G130"/>
<dbReference type="RefSeq" id="WP_105219002.1">
    <property type="nucleotide sequence ID" value="NZ_CAWNSU010000025.1"/>
</dbReference>
<name>A0A6N8G130_9CHRO</name>
<protein>
    <recommendedName>
        <fullName evidence="1">DUF5615 domain-containing protein</fullName>
    </recommendedName>
</protein>
<sequence length="127" mass="14041">MKILLDMNLSPLWIPVLAEAGFEAVHWATVGNPRATDGTILNWAATNRYVIFTHDLDFGTLLAATQARIPSVIQIRSQDILPDAMGHLLIAALQQFTTELEIGVLITIDETRTRARILPIPSWGTKP</sequence>
<dbReference type="OrthoDB" id="334367at2"/>
<gene>
    <name evidence="2" type="ORF">BWI75_20315</name>
</gene>
<keyword evidence="3" id="KW-1185">Reference proteome</keyword>
<feature type="domain" description="DUF5615" evidence="1">
    <location>
        <begin position="1"/>
        <end position="109"/>
    </location>
</feature>
<dbReference type="Proteomes" id="UP000441797">
    <property type="component" value="Unassembled WGS sequence"/>
</dbReference>
<reference evidence="2 3" key="1">
    <citation type="journal article" date="2019" name="Front. Microbiol.">
        <title>Genomic Features for Desiccation Tolerance and Sugar Biosynthesis in the Extremophile Gloeocapsopsis sp. UTEX B3054.</title>
        <authorList>
            <person name="Urrejola C."/>
            <person name="Alcorta J."/>
            <person name="Salas L."/>
            <person name="Vasquez M."/>
            <person name="Polz M.F."/>
            <person name="Vicuna R."/>
            <person name="Diez B."/>
        </authorList>
    </citation>
    <scope>NUCLEOTIDE SEQUENCE [LARGE SCALE GENOMIC DNA]</scope>
    <source>
        <strain evidence="2 3">1H9</strain>
    </source>
</reference>
<organism evidence="2 3">
    <name type="scientific">Gloeocapsopsis dulcis AAB1 = 1H9</name>
    <dbReference type="NCBI Taxonomy" id="1433147"/>
    <lineage>
        <taxon>Bacteria</taxon>
        <taxon>Bacillati</taxon>
        <taxon>Cyanobacteriota</taxon>
        <taxon>Cyanophyceae</taxon>
        <taxon>Oscillatoriophycideae</taxon>
        <taxon>Chroococcales</taxon>
        <taxon>Chroococcaceae</taxon>
        <taxon>Gloeocapsopsis</taxon>
        <taxon>Gloeocapsopsis dulcis</taxon>
    </lineage>
</organism>
<comment type="caution">
    <text evidence="2">The sequence shown here is derived from an EMBL/GenBank/DDBJ whole genome shotgun (WGS) entry which is preliminary data.</text>
</comment>
<evidence type="ECO:0000313" key="3">
    <source>
        <dbReference type="Proteomes" id="UP000441797"/>
    </source>
</evidence>